<dbReference type="EMBL" id="DSGT01000010">
    <property type="protein sequence ID" value="HEW53319.1"/>
    <property type="molecule type" value="Genomic_DNA"/>
</dbReference>
<dbReference type="Pfam" id="PF10051">
    <property type="entry name" value="DUF2286"/>
    <property type="match status" value="1"/>
</dbReference>
<proteinExistence type="predicted"/>
<protein>
    <submittedName>
        <fullName evidence="1">DUF2286 domain-containing protein</fullName>
    </submittedName>
</protein>
<evidence type="ECO:0000313" key="1">
    <source>
        <dbReference type="EMBL" id="HEW53319.1"/>
    </source>
</evidence>
<organism evidence="1">
    <name type="scientific">Ignisphaera aggregans</name>
    <dbReference type="NCBI Taxonomy" id="334771"/>
    <lineage>
        <taxon>Archaea</taxon>
        <taxon>Thermoproteota</taxon>
        <taxon>Thermoprotei</taxon>
        <taxon>Desulfurococcales</taxon>
        <taxon>Desulfurococcaceae</taxon>
        <taxon>Ignisphaera</taxon>
    </lineage>
</organism>
<comment type="caution">
    <text evidence="1">The sequence shown here is derived from an EMBL/GenBank/DDBJ whole genome shotgun (WGS) entry which is preliminary data.</text>
</comment>
<reference evidence="1" key="1">
    <citation type="journal article" date="2020" name="mSystems">
        <title>Genome- and Community-Level Interaction Insights into Carbon Utilization and Element Cycling Functions of Hydrothermarchaeota in Hydrothermal Sediment.</title>
        <authorList>
            <person name="Zhou Z."/>
            <person name="Liu Y."/>
            <person name="Xu W."/>
            <person name="Pan J."/>
            <person name="Luo Z.H."/>
            <person name="Li M."/>
        </authorList>
    </citation>
    <scope>NUCLEOTIDE SEQUENCE [LARGE SCALE GENOMIC DNA]</scope>
    <source>
        <strain evidence="1">SpSt-16</strain>
    </source>
</reference>
<gene>
    <name evidence="1" type="ORF">ENO77_04050</name>
</gene>
<dbReference type="InterPro" id="IPR017006">
    <property type="entry name" value="UCP032756"/>
</dbReference>
<dbReference type="AlphaFoldDB" id="A0A7C2ZNW1"/>
<name>A0A7C2ZNW1_9CREN</name>
<sequence>MKVLVIRAEEGELKEKQLADGDLEKILKDVIVKALNLWEPRKSDLVVVKHKHEVKLPLPLKKDQYELYSQFNLRRVGDSAVFEIPVYVISYENEWAGDTIRDSKVFIVTPYIDESTSANIVELAKSITSPMQEEEVEEFEEE</sequence>
<accession>A0A7C2ZNW1</accession>